<protein>
    <submittedName>
        <fullName evidence="2">Uncharacterized protein</fullName>
    </submittedName>
</protein>
<accession>A0ABR7JLQ7</accession>
<keyword evidence="3" id="KW-1185">Reference proteome</keyword>
<gene>
    <name evidence="2" type="ORF">H8923_03240</name>
</gene>
<evidence type="ECO:0000313" key="2">
    <source>
        <dbReference type="EMBL" id="MBC5995765.1"/>
    </source>
</evidence>
<keyword evidence="1" id="KW-0812">Transmembrane</keyword>
<name>A0ABR7JLQ7_9FIRM</name>
<dbReference type="Proteomes" id="UP000609849">
    <property type="component" value="Unassembled WGS sequence"/>
</dbReference>
<sequence>MSQLSDFVRGFDFIDDNPMILFLIFGFVIFLALSGNSGCGFFEQNNSLIWIVLIIFILFLLNNNCDDDCGCC</sequence>
<evidence type="ECO:0000256" key="1">
    <source>
        <dbReference type="SAM" id="Phobius"/>
    </source>
</evidence>
<feature type="transmembrane region" description="Helical" evidence="1">
    <location>
        <begin position="20"/>
        <end position="41"/>
    </location>
</feature>
<dbReference type="EMBL" id="JACRWE010000001">
    <property type="protein sequence ID" value="MBC5995765.1"/>
    <property type="molecule type" value="Genomic_DNA"/>
</dbReference>
<keyword evidence="1" id="KW-0472">Membrane</keyword>
<evidence type="ECO:0000313" key="3">
    <source>
        <dbReference type="Proteomes" id="UP000609849"/>
    </source>
</evidence>
<comment type="caution">
    <text evidence="2">The sequence shown here is derived from an EMBL/GenBank/DDBJ whole genome shotgun (WGS) entry which is preliminary data.</text>
</comment>
<dbReference type="RefSeq" id="WP_153925844.1">
    <property type="nucleotide sequence ID" value="NZ_JACRWE010000001.1"/>
</dbReference>
<feature type="transmembrane region" description="Helical" evidence="1">
    <location>
        <begin position="48"/>
        <end position="64"/>
    </location>
</feature>
<organism evidence="2 3">
    <name type="scientific">Romboutsia faecis</name>
    <dbReference type="NCBI Taxonomy" id="2764597"/>
    <lineage>
        <taxon>Bacteria</taxon>
        <taxon>Bacillati</taxon>
        <taxon>Bacillota</taxon>
        <taxon>Clostridia</taxon>
        <taxon>Peptostreptococcales</taxon>
        <taxon>Peptostreptococcaceae</taxon>
        <taxon>Romboutsia</taxon>
    </lineage>
</organism>
<reference evidence="2 3" key="1">
    <citation type="submission" date="2020-08" db="EMBL/GenBank/DDBJ databases">
        <authorList>
            <person name="Liu C."/>
            <person name="Sun Q."/>
        </authorList>
    </citation>
    <scope>NUCLEOTIDE SEQUENCE [LARGE SCALE GENOMIC DNA]</scope>
    <source>
        <strain evidence="2 3">NSJ-18</strain>
    </source>
</reference>
<proteinExistence type="predicted"/>
<keyword evidence="1" id="KW-1133">Transmembrane helix</keyword>